<name>A0A9X2AU40_9VIBR</name>
<proteinExistence type="predicted"/>
<accession>A0A9X2AU40</accession>
<keyword evidence="2" id="KW-1185">Reference proteome</keyword>
<dbReference type="EMBL" id="JAJNNZ010000001">
    <property type="protein sequence ID" value="MCJ2375519.1"/>
    <property type="molecule type" value="Genomic_DNA"/>
</dbReference>
<evidence type="ECO:0000313" key="1">
    <source>
        <dbReference type="EMBL" id="MCJ2375519.1"/>
    </source>
</evidence>
<dbReference type="AlphaFoldDB" id="A0A9X2AU40"/>
<comment type="caution">
    <text evidence="1">The sequence shown here is derived from an EMBL/GenBank/DDBJ whole genome shotgun (WGS) entry which is preliminary data.</text>
</comment>
<sequence>MEYFCESSMDCNGSYNLLVKSPSEYLCINKQRQIVAAFGLDKVEVTALVAER</sequence>
<reference evidence="1" key="1">
    <citation type="submission" date="2021-11" db="EMBL/GenBank/DDBJ databases">
        <title>Vibrio ZSDE26 sp. nov. and Vibrio ZSDZ34 sp. nov., isolated from coastal seawater in Qingdao.</title>
        <authorList>
            <person name="Zhang P."/>
        </authorList>
    </citation>
    <scope>NUCLEOTIDE SEQUENCE</scope>
    <source>
        <strain evidence="1">ZSDZ34</strain>
    </source>
</reference>
<gene>
    <name evidence="1" type="ORF">LNL84_01565</name>
</gene>
<dbReference type="RefSeq" id="WP_244354624.1">
    <property type="nucleotide sequence ID" value="NZ_JAJNNZ010000001.1"/>
</dbReference>
<evidence type="ECO:0000313" key="2">
    <source>
        <dbReference type="Proteomes" id="UP001139488"/>
    </source>
</evidence>
<protein>
    <submittedName>
        <fullName evidence="1">Uncharacterized protein</fullName>
    </submittedName>
</protein>
<dbReference type="Proteomes" id="UP001139488">
    <property type="component" value="Unassembled WGS sequence"/>
</dbReference>
<organism evidence="1 2">
    <name type="scientific">Vibrio gelatinilyticus</name>
    <dbReference type="NCBI Taxonomy" id="2893468"/>
    <lineage>
        <taxon>Bacteria</taxon>
        <taxon>Pseudomonadati</taxon>
        <taxon>Pseudomonadota</taxon>
        <taxon>Gammaproteobacteria</taxon>
        <taxon>Vibrionales</taxon>
        <taxon>Vibrionaceae</taxon>
        <taxon>Vibrio</taxon>
    </lineage>
</organism>